<reference evidence="2 3" key="1">
    <citation type="submission" date="2020-08" db="EMBL/GenBank/DDBJ databases">
        <title>Plant Genome Project.</title>
        <authorList>
            <person name="Zhang R.-G."/>
        </authorList>
    </citation>
    <scope>NUCLEOTIDE SEQUENCE [LARGE SCALE GENOMIC DNA]</scope>
    <source>
        <tissue evidence="2">Rhizome</tissue>
    </source>
</reference>
<protein>
    <submittedName>
        <fullName evidence="2">Uncharacterized protein</fullName>
    </submittedName>
</protein>
<evidence type="ECO:0000313" key="2">
    <source>
        <dbReference type="EMBL" id="KAG6518847.1"/>
    </source>
</evidence>
<feature type="region of interest" description="Disordered" evidence="1">
    <location>
        <begin position="22"/>
        <end position="83"/>
    </location>
</feature>
<accession>A0A8J5HCT7</accession>
<sequence>MIAALRHRFLAAAEKLVGCWRRQKESSDQTVGDQTNSLKERRWEIRPAAARHGRRTSERSWSRVAASGQVADDSRPRNTDGGRAEKLRKGVAAGELTRRSLLERGPLLEGFAMEDDNFDARDHLDRFEDDLEKKFNLERVDELNTLQVMEDVIIEEESLSQIRDKTEMTNNLIYDEVVCAILIIDSTTKKKKKKKKKKNTAIPLAEFVATSGSLAAFESSKGLTLRRCSAPPLAQVSYPTMSLSMAALVTGSGSSIVWGCERDDAWGGRRRGYSRFDEGEGARLLGIQI</sequence>
<proteinExistence type="predicted"/>
<dbReference type="EMBL" id="JACMSC010000006">
    <property type="protein sequence ID" value="KAG6518847.1"/>
    <property type="molecule type" value="Genomic_DNA"/>
</dbReference>
<evidence type="ECO:0000256" key="1">
    <source>
        <dbReference type="SAM" id="MobiDB-lite"/>
    </source>
</evidence>
<feature type="compositionally biased region" description="Polar residues" evidence="1">
    <location>
        <begin position="28"/>
        <end position="37"/>
    </location>
</feature>
<name>A0A8J5HCT7_ZINOF</name>
<evidence type="ECO:0000313" key="3">
    <source>
        <dbReference type="Proteomes" id="UP000734854"/>
    </source>
</evidence>
<dbReference type="AlphaFoldDB" id="A0A8J5HCT7"/>
<gene>
    <name evidence="2" type="ORF">ZIOFF_022328</name>
</gene>
<dbReference type="Proteomes" id="UP000734854">
    <property type="component" value="Unassembled WGS sequence"/>
</dbReference>
<feature type="compositionally biased region" description="Basic and acidic residues" evidence="1">
    <location>
        <begin position="72"/>
        <end position="83"/>
    </location>
</feature>
<comment type="caution">
    <text evidence="2">The sequence shown here is derived from an EMBL/GenBank/DDBJ whole genome shotgun (WGS) entry which is preliminary data.</text>
</comment>
<organism evidence="2 3">
    <name type="scientific">Zingiber officinale</name>
    <name type="common">Ginger</name>
    <name type="synonym">Amomum zingiber</name>
    <dbReference type="NCBI Taxonomy" id="94328"/>
    <lineage>
        <taxon>Eukaryota</taxon>
        <taxon>Viridiplantae</taxon>
        <taxon>Streptophyta</taxon>
        <taxon>Embryophyta</taxon>
        <taxon>Tracheophyta</taxon>
        <taxon>Spermatophyta</taxon>
        <taxon>Magnoliopsida</taxon>
        <taxon>Liliopsida</taxon>
        <taxon>Zingiberales</taxon>
        <taxon>Zingiberaceae</taxon>
        <taxon>Zingiber</taxon>
    </lineage>
</organism>
<keyword evidence="3" id="KW-1185">Reference proteome</keyword>